<dbReference type="InterPro" id="IPR006143">
    <property type="entry name" value="RND_pump_MFP"/>
</dbReference>
<dbReference type="Gene3D" id="1.10.287.470">
    <property type="entry name" value="Helix hairpin bin"/>
    <property type="match status" value="1"/>
</dbReference>
<protein>
    <submittedName>
        <fullName evidence="5">RND family efflux transporter, MFP subunit</fullName>
    </submittedName>
</protein>
<dbReference type="AlphaFoldDB" id="A0A1X7GIS1"/>
<gene>
    <name evidence="5" type="ORF">SAMN06295900_11669</name>
</gene>
<comment type="similarity">
    <text evidence="1">Belongs to the membrane fusion protein (MFP) (TC 8.A.1) family.</text>
</comment>
<dbReference type="Proteomes" id="UP000192911">
    <property type="component" value="Unassembled WGS sequence"/>
</dbReference>
<dbReference type="Pfam" id="PF25917">
    <property type="entry name" value="BSH_RND"/>
    <property type="match status" value="1"/>
</dbReference>
<dbReference type="SUPFAM" id="SSF111369">
    <property type="entry name" value="HlyD-like secretion proteins"/>
    <property type="match status" value="1"/>
</dbReference>
<dbReference type="PANTHER" id="PTHR30469">
    <property type="entry name" value="MULTIDRUG RESISTANCE PROTEIN MDTA"/>
    <property type="match status" value="1"/>
</dbReference>
<name>A0A1X7GIS1_TRICW</name>
<evidence type="ECO:0000259" key="3">
    <source>
        <dbReference type="Pfam" id="PF25917"/>
    </source>
</evidence>
<feature type="domain" description="CusB-like beta-barrel" evidence="4">
    <location>
        <begin position="245"/>
        <end position="315"/>
    </location>
</feature>
<dbReference type="Gene3D" id="2.40.50.100">
    <property type="match status" value="1"/>
</dbReference>
<feature type="domain" description="Multidrug resistance protein MdtA-like barrel-sandwich hybrid" evidence="3">
    <location>
        <begin position="88"/>
        <end position="224"/>
    </location>
</feature>
<proteinExistence type="inferred from homology"/>
<feature type="domain" description="Multidrug resistance protein MdtA-like alpha-helical hairpin" evidence="2">
    <location>
        <begin position="126"/>
        <end position="187"/>
    </location>
</feature>
<dbReference type="GO" id="GO:1990281">
    <property type="term" value="C:efflux pump complex"/>
    <property type="evidence" value="ECO:0007669"/>
    <property type="project" value="TreeGrafter"/>
</dbReference>
<dbReference type="RefSeq" id="WP_085229819.1">
    <property type="nucleotide sequence ID" value="NZ_BSQD01000014.1"/>
</dbReference>
<organism evidence="5 6">
    <name type="scientific">Trinickia caryophylli</name>
    <name type="common">Paraburkholderia caryophylli</name>
    <dbReference type="NCBI Taxonomy" id="28094"/>
    <lineage>
        <taxon>Bacteria</taxon>
        <taxon>Pseudomonadati</taxon>
        <taxon>Pseudomonadota</taxon>
        <taxon>Betaproteobacteria</taxon>
        <taxon>Burkholderiales</taxon>
        <taxon>Burkholderiaceae</taxon>
        <taxon>Trinickia</taxon>
    </lineage>
</organism>
<dbReference type="InterPro" id="IPR058625">
    <property type="entry name" value="MdtA-like_BSH"/>
</dbReference>
<dbReference type="PANTHER" id="PTHR30469:SF37">
    <property type="entry name" value="RAGD PROTEIN"/>
    <property type="match status" value="1"/>
</dbReference>
<dbReference type="OrthoDB" id="9806939at2"/>
<dbReference type="InterPro" id="IPR058624">
    <property type="entry name" value="MdtA-like_HH"/>
</dbReference>
<dbReference type="EMBL" id="FXAH01000016">
    <property type="protein sequence ID" value="SMF70431.1"/>
    <property type="molecule type" value="Genomic_DNA"/>
</dbReference>
<keyword evidence="6" id="KW-1185">Reference proteome</keyword>
<evidence type="ECO:0000313" key="5">
    <source>
        <dbReference type="EMBL" id="SMF70431.1"/>
    </source>
</evidence>
<evidence type="ECO:0000259" key="4">
    <source>
        <dbReference type="Pfam" id="PF25954"/>
    </source>
</evidence>
<dbReference type="NCBIfam" id="TIGR01730">
    <property type="entry name" value="RND_mfp"/>
    <property type="match status" value="1"/>
</dbReference>
<dbReference type="Gene3D" id="2.40.30.170">
    <property type="match status" value="1"/>
</dbReference>
<dbReference type="STRING" id="28094.SAMN06295900_11669"/>
<dbReference type="Pfam" id="PF25954">
    <property type="entry name" value="Beta-barrel_RND_2"/>
    <property type="match status" value="1"/>
</dbReference>
<dbReference type="GO" id="GO:0015562">
    <property type="term" value="F:efflux transmembrane transporter activity"/>
    <property type="evidence" value="ECO:0007669"/>
    <property type="project" value="TreeGrafter"/>
</dbReference>
<dbReference type="Gene3D" id="2.40.420.20">
    <property type="match status" value="1"/>
</dbReference>
<evidence type="ECO:0000313" key="6">
    <source>
        <dbReference type="Proteomes" id="UP000192911"/>
    </source>
</evidence>
<evidence type="ECO:0000259" key="2">
    <source>
        <dbReference type="Pfam" id="PF25876"/>
    </source>
</evidence>
<dbReference type="FunFam" id="2.40.30.170:FF:000010">
    <property type="entry name" value="Efflux RND transporter periplasmic adaptor subunit"/>
    <property type="match status" value="1"/>
</dbReference>
<dbReference type="GeneID" id="95552054"/>
<accession>A0A1X7GIS1</accession>
<reference evidence="6" key="1">
    <citation type="submission" date="2017-04" db="EMBL/GenBank/DDBJ databases">
        <authorList>
            <person name="Varghese N."/>
            <person name="Submissions S."/>
        </authorList>
    </citation>
    <scope>NUCLEOTIDE SEQUENCE [LARGE SCALE GENOMIC DNA]</scope>
    <source>
        <strain evidence="6">Ballard 720</strain>
    </source>
</reference>
<sequence>MNTSSKPSLPARAPATRGKRHWKLAATLGVAAAAALALGIAPRLQARSALRQQTARERVTTVSIVEPKPASTTGELLLPGTAMPFADASIYARTSGYVRHWYTDIGTNVHAGETLAVIETPELDAQLRQAQADEALAEANYAFARSTAARWQQMLETQSVSQQDADLKTSDMRAKAALLASARANVARLTELVSYEKVTAPFDGVVTARDVDVGALVTAGGSPGLAATSGELFRVSDTTVLRVFVNVPQYDAAAVKPGASVYLTTDQYPGRHFAARLARTADAIDPATRTLRAEIDVDNQSATLLSGAYVQVHLALAGLPPALELPASALLFRPGGVQVAVAGSDGKAHLKTVVLGRDSGTRVAIASGLAATDRVIDNPGDATTDGEPVRIVAAAHAS</sequence>
<evidence type="ECO:0000256" key="1">
    <source>
        <dbReference type="ARBA" id="ARBA00009477"/>
    </source>
</evidence>
<dbReference type="Pfam" id="PF25876">
    <property type="entry name" value="HH_MFP_RND"/>
    <property type="match status" value="1"/>
</dbReference>
<dbReference type="InterPro" id="IPR058792">
    <property type="entry name" value="Beta-barrel_RND_2"/>
</dbReference>